<sequence length="61" mass="6599">MSIPDETSATSASERLKSSRIGQKSIVRLRVRMWSAGERAGILAQDKPAAVDAMGREVPDD</sequence>
<evidence type="ECO:0000313" key="1">
    <source>
        <dbReference type="EMBL" id="RFC63429.1"/>
    </source>
</evidence>
<keyword evidence="2" id="KW-1185">Reference proteome</keyword>
<accession>A0A371X2I6</accession>
<organism evidence="1 2">
    <name type="scientific">Fulvimarina endophytica</name>
    <dbReference type="NCBI Taxonomy" id="2293836"/>
    <lineage>
        <taxon>Bacteria</taxon>
        <taxon>Pseudomonadati</taxon>
        <taxon>Pseudomonadota</taxon>
        <taxon>Alphaproteobacteria</taxon>
        <taxon>Hyphomicrobiales</taxon>
        <taxon>Aurantimonadaceae</taxon>
        <taxon>Fulvimarina</taxon>
    </lineage>
</organism>
<protein>
    <submittedName>
        <fullName evidence="1">Uncharacterized protein</fullName>
    </submittedName>
</protein>
<proteinExistence type="predicted"/>
<name>A0A371X2I6_9HYPH</name>
<evidence type="ECO:0000313" key="2">
    <source>
        <dbReference type="Proteomes" id="UP000264310"/>
    </source>
</evidence>
<comment type="caution">
    <text evidence="1">The sequence shown here is derived from an EMBL/GenBank/DDBJ whole genome shotgun (WGS) entry which is preliminary data.</text>
</comment>
<dbReference type="EMBL" id="QURL01000004">
    <property type="protein sequence ID" value="RFC63429.1"/>
    <property type="molecule type" value="Genomic_DNA"/>
</dbReference>
<gene>
    <name evidence="1" type="ORF">DYI37_10345</name>
</gene>
<dbReference type="AlphaFoldDB" id="A0A371X2I6"/>
<reference evidence="1 2" key="1">
    <citation type="submission" date="2018-08" db="EMBL/GenBank/DDBJ databases">
        <title>Fulvimarina sp. 85, whole genome shotgun sequence.</title>
        <authorList>
            <person name="Tuo L."/>
        </authorList>
    </citation>
    <scope>NUCLEOTIDE SEQUENCE [LARGE SCALE GENOMIC DNA]</scope>
    <source>
        <strain evidence="1 2">85</strain>
    </source>
</reference>
<dbReference type="Proteomes" id="UP000264310">
    <property type="component" value="Unassembled WGS sequence"/>
</dbReference>